<organism evidence="1">
    <name type="scientific">Rhizophora mucronata</name>
    <name type="common">Asiatic mangrove</name>
    <dbReference type="NCBI Taxonomy" id="61149"/>
    <lineage>
        <taxon>Eukaryota</taxon>
        <taxon>Viridiplantae</taxon>
        <taxon>Streptophyta</taxon>
        <taxon>Embryophyta</taxon>
        <taxon>Tracheophyta</taxon>
        <taxon>Spermatophyta</taxon>
        <taxon>Magnoliopsida</taxon>
        <taxon>eudicotyledons</taxon>
        <taxon>Gunneridae</taxon>
        <taxon>Pentapetalae</taxon>
        <taxon>rosids</taxon>
        <taxon>fabids</taxon>
        <taxon>Malpighiales</taxon>
        <taxon>Rhizophoraceae</taxon>
        <taxon>Rhizophora</taxon>
    </lineage>
</organism>
<evidence type="ECO:0000313" key="1">
    <source>
        <dbReference type="EMBL" id="MBX62804.1"/>
    </source>
</evidence>
<dbReference type="AlphaFoldDB" id="A0A2P2Q760"/>
<reference evidence="1" key="1">
    <citation type="submission" date="2018-02" db="EMBL/GenBank/DDBJ databases">
        <title>Rhizophora mucronata_Transcriptome.</title>
        <authorList>
            <person name="Meera S.P."/>
            <person name="Sreeshan A."/>
            <person name="Augustine A."/>
        </authorList>
    </citation>
    <scope>NUCLEOTIDE SEQUENCE</scope>
    <source>
        <tissue evidence="1">Leaf</tissue>
    </source>
</reference>
<accession>A0A2P2Q760</accession>
<dbReference type="EMBL" id="GGEC01082320">
    <property type="protein sequence ID" value="MBX62804.1"/>
    <property type="molecule type" value="Transcribed_RNA"/>
</dbReference>
<sequence length="46" mass="5041">MRGPPFLSIALGVQMTGFSFPKCDITIAPLKMMGSADKLLSQRRDN</sequence>
<proteinExistence type="predicted"/>
<name>A0A2P2Q760_RHIMU</name>
<protein>
    <submittedName>
        <fullName evidence="1">Uncharacterized protein</fullName>
    </submittedName>
</protein>